<accession>B9S9C3</accession>
<evidence type="ECO:0000313" key="1">
    <source>
        <dbReference type="EMBL" id="EEF39793.1"/>
    </source>
</evidence>
<dbReference type="EMBL" id="EQ973896">
    <property type="protein sequence ID" value="EEF39793.1"/>
    <property type="molecule type" value="Genomic_DNA"/>
</dbReference>
<protein>
    <submittedName>
        <fullName evidence="1">Uncharacterized protein</fullName>
    </submittedName>
</protein>
<evidence type="ECO:0000313" key="2">
    <source>
        <dbReference type="Proteomes" id="UP000008311"/>
    </source>
</evidence>
<organism evidence="1 2">
    <name type="scientific">Ricinus communis</name>
    <name type="common">Castor bean</name>
    <dbReference type="NCBI Taxonomy" id="3988"/>
    <lineage>
        <taxon>Eukaryota</taxon>
        <taxon>Viridiplantae</taxon>
        <taxon>Streptophyta</taxon>
        <taxon>Embryophyta</taxon>
        <taxon>Tracheophyta</taxon>
        <taxon>Spermatophyta</taxon>
        <taxon>Magnoliopsida</taxon>
        <taxon>eudicotyledons</taxon>
        <taxon>Gunneridae</taxon>
        <taxon>Pentapetalae</taxon>
        <taxon>rosids</taxon>
        <taxon>fabids</taxon>
        <taxon>Malpighiales</taxon>
        <taxon>Euphorbiaceae</taxon>
        <taxon>Acalyphoideae</taxon>
        <taxon>Acalypheae</taxon>
        <taxon>Ricinus</taxon>
    </lineage>
</organism>
<gene>
    <name evidence="1" type="ORF">RCOM_0973030</name>
</gene>
<dbReference type="AlphaFoldDB" id="B9S9C3"/>
<proteinExistence type="predicted"/>
<reference evidence="2" key="1">
    <citation type="journal article" date="2010" name="Nat. Biotechnol.">
        <title>Draft genome sequence of the oilseed species Ricinus communis.</title>
        <authorList>
            <person name="Chan A.P."/>
            <person name="Crabtree J."/>
            <person name="Zhao Q."/>
            <person name="Lorenzi H."/>
            <person name="Orvis J."/>
            <person name="Puiu D."/>
            <person name="Melake-Berhan A."/>
            <person name="Jones K.M."/>
            <person name="Redman J."/>
            <person name="Chen G."/>
            <person name="Cahoon E.B."/>
            <person name="Gedil M."/>
            <person name="Stanke M."/>
            <person name="Haas B.J."/>
            <person name="Wortman J.R."/>
            <person name="Fraser-Liggett C.M."/>
            <person name="Ravel J."/>
            <person name="Rabinowicz P.D."/>
        </authorList>
    </citation>
    <scope>NUCLEOTIDE SEQUENCE [LARGE SCALE GENOMIC DNA]</scope>
    <source>
        <strain evidence="2">cv. Hale</strain>
    </source>
</reference>
<dbReference type="Proteomes" id="UP000008311">
    <property type="component" value="Unassembled WGS sequence"/>
</dbReference>
<keyword evidence="2" id="KW-1185">Reference proteome</keyword>
<name>B9S9C3_RICCO</name>
<sequence>MVCARGDIYPRHRHDLDRYGYFDLEEAVEKLGYNCWDILSFRLPDWRTSEGGDGMMNVFVEVGRVVEKTTVSNDKSVGGNGEKMKVNKMQKMNMQILTTTL</sequence>
<dbReference type="InParanoid" id="B9S9C3"/>